<dbReference type="InterPro" id="IPR001647">
    <property type="entry name" value="HTH_TetR"/>
</dbReference>
<evidence type="ECO:0000256" key="3">
    <source>
        <dbReference type="ARBA" id="ARBA00023163"/>
    </source>
</evidence>
<dbReference type="InterPro" id="IPR050109">
    <property type="entry name" value="HTH-type_TetR-like_transc_reg"/>
</dbReference>
<dbReference type="GO" id="GO:0003700">
    <property type="term" value="F:DNA-binding transcription factor activity"/>
    <property type="evidence" value="ECO:0007669"/>
    <property type="project" value="TreeGrafter"/>
</dbReference>
<keyword evidence="7" id="KW-1185">Reference proteome</keyword>
<proteinExistence type="predicted"/>
<sequence length="217" mass="23214">MTTVSQLAKVLSVPVTTLSAAPPSAREAQRLQTRRRVFDAAIAEIGRSGLAGTDVAAIAAAAGVVRGTFYFHFPTKEHVLVELERDEEVKIVAKLEARASKQPDLLALLTRLVHEVLEAERRLGPVVFRDMLGLHFSAARPMADELGEHPVAAFVIAAIADAQAARRIRPDADPGELGVIFMTGLFALLATAGTASRARSALLNRYVQTIVAGMESP</sequence>
<evidence type="ECO:0000256" key="1">
    <source>
        <dbReference type="ARBA" id="ARBA00023015"/>
    </source>
</evidence>
<evidence type="ECO:0000256" key="2">
    <source>
        <dbReference type="ARBA" id="ARBA00023125"/>
    </source>
</evidence>
<dbReference type="KEGG" id="mshg:MSG_02488"/>
<feature type="domain" description="HTH tetR-type" evidence="5">
    <location>
        <begin position="31"/>
        <end position="91"/>
    </location>
</feature>
<keyword evidence="3" id="KW-0804">Transcription</keyword>
<accession>A0A1Z4EI73</accession>
<evidence type="ECO:0000313" key="6">
    <source>
        <dbReference type="EMBL" id="BAX92632.1"/>
    </source>
</evidence>
<dbReference type="Proteomes" id="UP000217736">
    <property type="component" value="Chromosome"/>
</dbReference>
<name>A0A1Z4EI73_9MYCO</name>
<dbReference type="PANTHER" id="PTHR30055">
    <property type="entry name" value="HTH-TYPE TRANSCRIPTIONAL REGULATOR RUTR"/>
    <property type="match status" value="1"/>
</dbReference>
<keyword evidence="2 4" id="KW-0238">DNA-binding</keyword>
<dbReference type="PANTHER" id="PTHR30055:SF238">
    <property type="entry name" value="MYCOFACTOCIN BIOSYNTHESIS TRANSCRIPTIONAL REGULATOR MFTR-RELATED"/>
    <property type="match status" value="1"/>
</dbReference>
<protein>
    <submittedName>
        <fullName evidence="6">TetR family transcriptional regulator</fullName>
    </submittedName>
</protein>
<dbReference type="SUPFAM" id="SSF46689">
    <property type="entry name" value="Homeodomain-like"/>
    <property type="match status" value="1"/>
</dbReference>
<feature type="DNA-binding region" description="H-T-H motif" evidence="4">
    <location>
        <begin position="54"/>
        <end position="73"/>
    </location>
</feature>
<keyword evidence="1" id="KW-0805">Transcription regulation</keyword>
<evidence type="ECO:0000259" key="5">
    <source>
        <dbReference type="PROSITE" id="PS50977"/>
    </source>
</evidence>
<dbReference type="AlphaFoldDB" id="A0A1Z4EI73"/>
<organism evidence="6 7">
    <name type="scientific">Mycobacterium shigaense</name>
    <dbReference type="NCBI Taxonomy" id="722731"/>
    <lineage>
        <taxon>Bacteria</taxon>
        <taxon>Bacillati</taxon>
        <taxon>Actinomycetota</taxon>
        <taxon>Actinomycetes</taxon>
        <taxon>Mycobacteriales</taxon>
        <taxon>Mycobacteriaceae</taxon>
        <taxon>Mycobacterium</taxon>
        <taxon>Mycobacterium simiae complex</taxon>
    </lineage>
</organism>
<reference evidence="7" key="1">
    <citation type="submission" date="2017-06" db="EMBL/GenBank/DDBJ databases">
        <title>Complete Genome Sequence of Mycobacterium shigaense.</title>
        <authorList>
            <person name="Fukano H."/>
            <person name="Yoshida M."/>
            <person name="Kazumi Y."/>
            <person name="Ogura Y."/>
            <person name="Mitarai S."/>
            <person name="Hayashi T."/>
            <person name="Hoshino Y."/>
        </authorList>
    </citation>
    <scope>NUCLEOTIDE SEQUENCE [LARGE SCALE GENOMIC DNA]</scope>
    <source>
        <strain evidence="7">UN-152</strain>
    </source>
</reference>
<dbReference type="Pfam" id="PF00440">
    <property type="entry name" value="TetR_N"/>
    <property type="match status" value="1"/>
</dbReference>
<dbReference type="GO" id="GO:0000976">
    <property type="term" value="F:transcription cis-regulatory region binding"/>
    <property type="evidence" value="ECO:0007669"/>
    <property type="project" value="TreeGrafter"/>
</dbReference>
<dbReference type="PRINTS" id="PR00455">
    <property type="entry name" value="HTHTETR"/>
</dbReference>
<dbReference type="EMBL" id="AP018164">
    <property type="protein sequence ID" value="BAX92632.1"/>
    <property type="molecule type" value="Genomic_DNA"/>
</dbReference>
<evidence type="ECO:0000256" key="4">
    <source>
        <dbReference type="PROSITE-ProRule" id="PRU00335"/>
    </source>
</evidence>
<dbReference type="PROSITE" id="PS50977">
    <property type="entry name" value="HTH_TETR_2"/>
    <property type="match status" value="1"/>
</dbReference>
<dbReference type="InterPro" id="IPR009057">
    <property type="entry name" value="Homeodomain-like_sf"/>
</dbReference>
<dbReference type="Gene3D" id="1.10.357.10">
    <property type="entry name" value="Tetracycline Repressor, domain 2"/>
    <property type="match status" value="1"/>
</dbReference>
<gene>
    <name evidence="6" type="ORF">MSG_02488</name>
</gene>
<evidence type="ECO:0000313" key="7">
    <source>
        <dbReference type="Proteomes" id="UP000217736"/>
    </source>
</evidence>